<evidence type="ECO:0000313" key="1">
    <source>
        <dbReference type="EMBL" id="KAL0412989.1"/>
    </source>
</evidence>
<gene>
    <name evidence="1" type="ORF">Sradi_1500600</name>
</gene>
<sequence>MDIHHLHPWAQHIIIESEASQLMLHVTKDYVKATFFDIDEDKSPGTDGYSARFYKAAWPMICEEVTRAVLDFFVHGRILKQVNATLLALIPKVQSSTTVANFKRNVLYKGITKILVQQIRILLDAAKKMQNDCKNIFSGILFVSHIWYCLFL</sequence>
<comment type="caution">
    <text evidence="1">The sequence shown here is derived from an EMBL/GenBank/DDBJ whole genome shotgun (WGS) entry which is preliminary data.</text>
</comment>
<protein>
    <submittedName>
        <fullName evidence="1">Uncharacterized protein</fullName>
    </submittedName>
</protein>
<reference evidence="1" key="1">
    <citation type="submission" date="2020-06" db="EMBL/GenBank/DDBJ databases">
        <authorList>
            <person name="Li T."/>
            <person name="Hu X."/>
            <person name="Zhang T."/>
            <person name="Song X."/>
            <person name="Zhang H."/>
            <person name="Dai N."/>
            <person name="Sheng W."/>
            <person name="Hou X."/>
            <person name="Wei L."/>
        </authorList>
    </citation>
    <scope>NUCLEOTIDE SEQUENCE</scope>
    <source>
        <strain evidence="1">G02</strain>
        <tissue evidence="1">Leaf</tissue>
    </source>
</reference>
<accession>A0AAW2U726</accession>
<dbReference type="AlphaFoldDB" id="A0AAW2U726"/>
<dbReference type="EMBL" id="JACGWJ010000006">
    <property type="protein sequence ID" value="KAL0412989.1"/>
    <property type="molecule type" value="Genomic_DNA"/>
</dbReference>
<organism evidence="1">
    <name type="scientific">Sesamum radiatum</name>
    <name type="common">Black benniseed</name>
    <dbReference type="NCBI Taxonomy" id="300843"/>
    <lineage>
        <taxon>Eukaryota</taxon>
        <taxon>Viridiplantae</taxon>
        <taxon>Streptophyta</taxon>
        <taxon>Embryophyta</taxon>
        <taxon>Tracheophyta</taxon>
        <taxon>Spermatophyta</taxon>
        <taxon>Magnoliopsida</taxon>
        <taxon>eudicotyledons</taxon>
        <taxon>Gunneridae</taxon>
        <taxon>Pentapetalae</taxon>
        <taxon>asterids</taxon>
        <taxon>lamiids</taxon>
        <taxon>Lamiales</taxon>
        <taxon>Pedaliaceae</taxon>
        <taxon>Sesamum</taxon>
    </lineage>
</organism>
<proteinExistence type="predicted"/>
<reference evidence="1" key="2">
    <citation type="journal article" date="2024" name="Plant">
        <title>Genomic evolution and insights into agronomic trait innovations of Sesamum species.</title>
        <authorList>
            <person name="Miao H."/>
            <person name="Wang L."/>
            <person name="Qu L."/>
            <person name="Liu H."/>
            <person name="Sun Y."/>
            <person name="Le M."/>
            <person name="Wang Q."/>
            <person name="Wei S."/>
            <person name="Zheng Y."/>
            <person name="Lin W."/>
            <person name="Duan Y."/>
            <person name="Cao H."/>
            <person name="Xiong S."/>
            <person name="Wang X."/>
            <person name="Wei L."/>
            <person name="Li C."/>
            <person name="Ma Q."/>
            <person name="Ju M."/>
            <person name="Zhao R."/>
            <person name="Li G."/>
            <person name="Mu C."/>
            <person name="Tian Q."/>
            <person name="Mei H."/>
            <person name="Zhang T."/>
            <person name="Gao T."/>
            <person name="Zhang H."/>
        </authorList>
    </citation>
    <scope>NUCLEOTIDE SEQUENCE</scope>
    <source>
        <strain evidence="1">G02</strain>
    </source>
</reference>
<name>A0AAW2U726_SESRA</name>